<dbReference type="EMBL" id="MAQB02000003">
    <property type="protein sequence ID" value="OFJ47591.1"/>
    <property type="molecule type" value="Genomic_DNA"/>
</dbReference>
<dbReference type="Proteomes" id="UP000092634">
    <property type="component" value="Unassembled WGS sequence"/>
</dbReference>
<gene>
    <name evidence="2" type="ORF">BA896_023315</name>
</gene>
<reference evidence="2 3" key="1">
    <citation type="submission" date="2016-10" db="EMBL/GenBank/DDBJ databases">
        <title>Updated version of Genome Assembly of Janthinobacterium lividum ERGS5:01.</title>
        <authorList>
            <person name="Kumar R."/>
            <person name="Acharya V."/>
            <person name="Singh D."/>
        </authorList>
    </citation>
    <scope>NUCLEOTIDE SEQUENCE [LARGE SCALE GENOMIC DNA]</scope>
    <source>
        <strain evidence="2 3">ERGS5:01</strain>
    </source>
</reference>
<dbReference type="AlphaFoldDB" id="A0A1E8PMY5"/>
<protein>
    <submittedName>
        <fullName evidence="2">Uncharacterized protein</fullName>
    </submittedName>
</protein>
<accession>A0A1E8PMY5</accession>
<comment type="caution">
    <text evidence="2">The sequence shown here is derived from an EMBL/GenBank/DDBJ whole genome shotgun (WGS) entry which is preliminary data.</text>
</comment>
<organism evidence="2 3">
    <name type="scientific">Janthinobacterium lividum</name>
    <dbReference type="NCBI Taxonomy" id="29581"/>
    <lineage>
        <taxon>Bacteria</taxon>
        <taxon>Pseudomonadati</taxon>
        <taxon>Pseudomonadota</taxon>
        <taxon>Betaproteobacteria</taxon>
        <taxon>Burkholderiales</taxon>
        <taxon>Oxalobacteraceae</taxon>
        <taxon>Janthinobacterium</taxon>
    </lineage>
</organism>
<feature type="region of interest" description="Disordered" evidence="1">
    <location>
        <begin position="127"/>
        <end position="148"/>
    </location>
</feature>
<evidence type="ECO:0000313" key="3">
    <source>
        <dbReference type="Proteomes" id="UP000092634"/>
    </source>
</evidence>
<evidence type="ECO:0000313" key="2">
    <source>
        <dbReference type="EMBL" id="OFJ47591.1"/>
    </source>
</evidence>
<name>A0A1E8PMY5_9BURK</name>
<proteinExistence type="predicted"/>
<evidence type="ECO:0000256" key="1">
    <source>
        <dbReference type="SAM" id="MobiDB-lite"/>
    </source>
</evidence>
<sequence>MSALEAMAAGAEALDDEVDAQAPEAVLAAQQDAQMVEQVGQTEAQLGMILELALPVLGNFFPSLLDVYTPPARKAVAGSLAPVLEKYGINLAEWGTAYKAEIGALMVCGPIAYATVKAIKSDIAARAPKDDSLRQQEQPHALPAETVA</sequence>